<evidence type="ECO:0000313" key="2">
    <source>
        <dbReference type="Proteomes" id="UP000492820"/>
    </source>
</evidence>
<evidence type="ECO:0000313" key="1">
    <source>
        <dbReference type="EMBL" id="CDS17596.1"/>
    </source>
</evidence>
<gene>
    <name evidence="1" type="ORF">EgrG_001035300</name>
</gene>
<dbReference type="EMBL" id="LK028577">
    <property type="protein sequence ID" value="CDS17596.1"/>
    <property type="molecule type" value="Genomic_DNA"/>
</dbReference>
<accession>A0A068WGK2</accession>
<organism evidence="1">
    <name type="scientific">Echinococcus granulosus</name>
    <name type="common">Hydatid tapeworm</name>
    <dbReference type="NCBI Taxonomy" id="6210"/>
    <lineage>
        <taxon>Eukaryota</taxon>
        <taxon>Metazoa</taxon>
        <taxon>Spiralia</taxon>
        <taxon>Lophotrochozoa</taxon>
        <taxon>Platyhelminthes</taxon>
        <taxon>Cestoda</taxon>
        <taxon>Eucestoda</taxon>
        <taxon>Cyclophyllidea</taxon>
        <taxon>Taeniidae</taxon>
        <taxon>Echinococcus</taxon>
        <taxon>Echinococcus granulosus group</taxon>
    </lineage>
</organism>
<dbReference type="Proteomes" id="UP000492820">
    <property type="component" value="Unassembled WGS sequence"/>
</dbReference>
<reference evidence="1 2" key="1">
    <citation type="journal article" date="2013" name="Nature">
        <title>The genomes of four tapeworm species reveal adaptations to parasitism.</title>
        <authorList>
            <person name="Tsai I.J."/>
            <person name="Zarowiecki M."/>
            <person name="Holroyd N."/>
            <person name="Garciarrubio A."/>
            <person name="Sanchez-Flores A."/>
            <person name="Brooks K.L."/>
            <person name="Tracey A."/>
            <person name="Bobes R.J."/>
            <person name="Fragoso G."/>
            <person name="Sciutto E."/>
            <person name="Aslett M."/>
            <person name="Beasley H."/>
            <person name="Bennett H.M."/>
            <person name="Cai J."/>
            <person name="Camicia F."/>
            <person name="Clark R."/>
            <person name="Cucher M."/>
            <person name="De Silva N."/>
            <person name="Day T.A."/>
            <person name="Deplazes P."/>
            <person name="Estrada K."/>
            <person name="Fernandez C."/>
            <person name="Holland P.W."/>
            <person name="Hou J."/>
            <person name="Hu S."/>
            <person name="Huckvale T."/>
            <person name="Hung S.S."/>
            <person name="Kamenetzky L."/>
            <person name="Keane J.A."/>
            <person name="Kiss F."/>
            <person name="Koziol U."/>
            <person name="Lambert O."/>
            <person name="Liu K."/>
            <person name="Luo X."/>
            <person name="Luo Y."/>
            <person name="Macchiaroli N."/>
            <person name="Nichol S."/>
            <person name="Paps J."/>
            <person name="Parkinson J."/>
            <person name="Pouchkina-Stantcheva N."/>
            <person name="Riddiford N."/>
            <person name="Rosenzvit M."/>
            <person name="Salinas G."/>
            <person name="Wasmuth J.D."/>
            <person name="Zamanian M."/>
            <person name="Zheng Y."/>
            <person name="Cai X."/>
            <person name="Soberon X."/>
            <person name="Olson P.D."/>
            <person name="Laclette J.P."/>
            <person name="Brehm K."/>
            <person name="Berriman M."/>
            <person name="Garciarrubio A."/>
            <person name="Bobes R.J."/>
            <person name="Fragoso G."/>
            <person name="Sanchez-Flores A."/>
            <person name="Estrada K."/>
            <person name="Cevallos M.A."/>
            <person name="Morett E."/>
            <person name="Gonzalez V."/>
            <person name="Portillo T."/>
            <person name="Ochoa-Leyva A."/>
            <person name="Jose M.V."/>
            <person name="Sciutto E."/>
            <person name="Landa A."/>
            <person name="Jimenez L."/>
            <person name="Valdes V."/>
            <person name="Carrero J.C."/>
            <person name="Larralde C."/>
            <person name="Morales-Montor J."/>
            <person name="Limon-Lason J."/>
            <person name="Soberon X."/>
            <person name="Laclette J.P."/>
        </authorList>
    </citation>
    <scope>NUCLEOTIDE SEQUENCE [LARGE SCALE GENOMIC DNA]</scope>
</reference>
<evidence type="ECO:0000313" key="3">
    <source>
        <dbReference type="WBParaSite" id="EgrG_001035300"/>
    </source>
</evidence>
<reference evidence="3" key="3">
    <citation type="submission" date="2020-10" db="UniProtKB">
        <authorList>
            <consortium name="WormBaseParasite"/>
        </authorList>
    </citation>
    <scope>IDENTIFICATION</scope>
</reference>
<sequence length="72" mass="8114">MIVLGLDFKTTPAKPRAIHNVRIFPALPKMKEETSGGQPYRQSLQKQLIKTGYRSITESTCRKEHVSEGGEE</sequence>
<name>A0A068WGK2_ECHGR</name>
<reference evidence="1" key="2">
    <citation type="submission" date="2014-06" db="EMBL/GenBank/DDBJ databases">
        <authorList>
            <person name="Aslett M."/>
        </authorList>
    </citation>
    <scope>NUCLEOTIDE SEQUENCE</scope>
</reference>
<protein>
    <submittedName>
        <fullName evidence="3">Transposase</fullName>
    </submittedName>
</protein>
<dbReference type="AlphaFoldDB" id="A0A068WGK2"/>
<dbReference type="WBParaSite" id="EgrG_001035300">
    <property type="protein sequence ID" value="EgrG_001035300"/>
    <property type="gene ID" value="EgrG_001035300"/>
</dbReference>
<proteinExistence type="predicted"/>